<protein>
    <recommendedName>
        <fullName evidence="8">Membrane protein (TIGR00267 family)</fullName>
    </recommendedName>
</protein>
<evidence type="ECO:0000256" key="1">
    <source>
        <dbReference type="ARBA" id="ARBA00004127"/>
    </source>
</evidence>
<evidence type="ECO:0000313" key="7">
    <source>
        <dbReference type="Proteomes" id="UP001296706"/>
    </source>
</evidence>
<dbReference type="Pfam" id="PF01988">
    <property type="entry name" value="VIT1"/>
    <property type="match status" value="1"/>
</dbReference>
<comment type="caution">
    <text evidence="6">The sequence shown here is derived from an EMBL/GenBank/DDBJ whole genome shotgun (WGS) entry which is preliminary data.</text>
</comment>
<proteinExistence type="predicted"/>
<dbReference type="RefSeq" id="WP_169394497.1">
    <property type="nucleotide sequence ID" value="NZ_BAAAJH010000008.1"/>
</dbReference>
<evidence type="ECO:0000256" key="2">
    <source>
        <dbReference type="ARBA" id="ARBA00022692"/>
    </source>
</evidence>
<keyword evidence="3 5" id="KW-1133">Transmembrane helix</keyword>
<name>A0ABX1RAI5_9PSEU</name>
<feature type="transmembrane region" description="Helical" evidence="5">
    <location>
        <begin position="188"/>
        <end position="208"/>
    </location>
</feature>
<keyword evidence="4 5" id="KW-0472">Membrane</keyword>
<evidence type="ECO:0008006" key="8">
    <source>
        <dbReference type="Google" id="ProtNLM"/>
    </source>
</evidence>
<dbReference type="InterPro" id="IPR008217">
    <property type="entry name" value="Ccc1_fam"/>
</dbReference>
<accession>A0ABX1RAI5</accession>
<organism evidence="6 7">
    <name type="scientific">Pseudonocardia xinjiangensis</name>
    <dbReference type="NCBI Taxonomy" id="75289"/>
    <lineage>
        <taxon>Bacteria</taxon>
        <taxon>Bacillati</taxon>
        <taxon>Actinomycetota</taxon>
        <taxon>Actinomycetes</taxon>
        <taxon>Pseudonocardiales</taxon>
        <taxon>Pseudonocardiaceae</taxon>
        <taxon>Pseudonocardia</taxon>
    </lineage>
</organism>
<sequence>MTQLPGSAEFAEHAHDHHHTDVSGGWLRAAVFGAMDGLVTNIALISGVGGGGASRHVIILTGMAGLVAGAFSMALGEFASVGTQNEAVANEVAVEREEIRRHPRAEEAELAEMYREMGLSAPTAEAMAREVHSDPELAVKVHVAQELGVDVDDQPSPWTAAISSFLCFAVGGIIPLVPFLLGSSSLLLGLLVGGVGLFVVGALTSRFTTRTWLFSGLRQLAFGVIAAGATFLVGMAIGVSAGG</sequence>
<dbReference type="EMBL" id="JAAXKY010000008">
    <property type="protein sequence ID" value="NMH76420.1"/>
    <property type="molecule type" value="Genomic_DNA"/>
</dbReference>
<feature type="transmembrane region" description="Helical" evidence="5">
    <location>
        <begin position="158"/>
        <end position="181"/>
    </location>
</feature>
<reference evidence="6 7" key="1">
    <citation type="submission" date="2020-04" db="EMBL/GenBank/DDBJ databases">
        <authorList>
            <person name="Klaysubun C."/>
            <person name="Duangmal K."/>
            <person name="Lipun K."/>
        </authorList>
    </citation>
    <scope>NUCLEOTIDE SEQUENCE [LARGE SCALE GENOMIC DNA]</scope>
    <source>
        <strain evidence="6 7">JCM 11839</strain>
    </source>
</reference>
<dbReference type="Proteomes" id="UP001296706">
    <property type="component" value="Unassembled WGS sequence"/>
</dbReference>
<feature type="transmembrane region" description="Helical" evidence="5">
    <location>
        <begin position="26"/>
        <end position="45"/>
    </location>
</feature>
<keyword evidence="2 5" id="KW-0812">Transmembrane</keyword>
<evidence type="ECO:0000256" key="3">
    <source>
        <dbReference type="ARBA" id="ARBA00022989"/>
    </source>
</evidence>
<comment type="subcellular location">
    <subcellularLocation>
        <location evidence="1">Endomembrane system</location>
        <topology evidence="1">Multi-pass membrane protein</topology>
    </subcellularLocation>
</comment>
<evidence type="ECO:0000256" key="4">
    <source>
        <dbReference type="ARBA" id="ARBA00023136"/>
    </source>
</evidence>
<feature type="transmembrane region" description="Helical" evidence="5">
    <location>
        <begin position="57"/>
        <end position="75"/>
    </location>
</feature>
<feature type="transmembrane region" description="Helical" evidence="5">
    <location>
        <begin position="220"/>
        <end position="241"/>
    </location>
</feature>
<keyword evidence="7" id="KW-1185">Reference proteome</keyword>
<evidence type="ECO:0000313" key="6">
    <source>
        <dbReference type="EMBL" id="NMH76420.1"/>
    </source>
</evidence>
<evidence type="ECO:0000256" key="5">
    <source>
        <dbReference type="SAM" id="Phobius"/>
    </source>
</evidence>
<gene>
    <name evidence="6" type="ORF">HF577_04790</name>
</gene>
<dbReference type="PANTHER" id="PTHR31851">
    <property type="entry name" value="FE(2+)/MN(2+) TRANSPORTER PCL1"/>
    <property type="match status" value="1"/>
</dbReference>